<protein>
    <submittedName>
        <fullName evidence="4">Hpt domain-containing protein</fullName>
    </submittedName>
</protein>
<dbReference type="RefSeq" id="WP_008938817.1">
    <property type="nucleotide sequence ID" value="NZ_APAT01000015.1"/>
</dbReference>
<keyword evidence="2" id="KW-0597">Phosphoprotein</keyword>
<reference evidence="4 5" key="1">
    <citation type="journal article" date="2013" name="Genome Announc.">
        <title>Genome Sequence of Hydrothermal Arsenic-Respiring Bacterium Marinobacter santoriniensis NKSG1T.</title>
        <authorList>
            <person name="Handley K.M."/>
            <person name="Upton M."/>
            <person name="Beatson S.A."/>
            <person name="Hery M."/>
            <person name="Lloyd J.R."/>
        </authorList>
    </citation>
    <scope>NUCLEOTIDE SEQUENCE [LARGE SCALE GENOMIC DNA]</scope>
    <source>
        <strain evidence="4 5">NKSG1</strain>
    </source>
</reference>
<evidence type="ECO:0000313" key="5">
    <source>
        <dbReference type="Proteomes" id="UP000011960"/>
    </source>
</evidence>
<proteinExistence type="predicted"/>
<dbReference type="STRING" id="1288826.MSNKSG1_08373"/>
<comment type="caution">
    <text evidence="4">The sequence shown here is derived from an EMBL/GenBank/DDBJ whole genome shotgun (WGS) entry which is preliminary data.</text>
</comment>
<evidence type="ECO:0000259" key="3">
    <source>
        <dbReference type="PROSITE" id="PS50894"/>
    </source>
</evidence>
<dbReference type="SUPFAM" id="SSF47226">
    <property type="entry name" value="Histidine-containing phosphotransfer domain, HPT domain"/>
    <property type="match status" value="1"/>
</dbReference>
<evidence type="ECO:0000313" key="4">
    <source>
        <dbReference type="EMBL" id="EMP55872.1"/>
    </source>
</evidence>
<dbReference type="GO" id="GO:0043424">
    <property type="term" value="F:protein histidine kinase binding"/>
    <property type="evidence" value="ECO:0007669"/>
    <property type="project" value="InterPro"/>
</dbReference>
<feature type="domain" description="HPt" evidence="3">
    <location>
        <begin position="19"/>
        <end position="112"/>
    </location>
</feature>
<dbReference type="GO" id="GO:0009927">
    <property type="term" value="F:histidine phosphotransfer kinase activity"/>
    <property type="evidence" value="ECO:0007669"/>
    <property type="project" value="InterPro"/>
</dbReference>
<dbReference type="InterPro" id="IPR008207">
    <property type="entry name" value="Sig_transdc_His_kin_Hpt_dom"/>
</dbReference>
<dbReference type="PANTHER" id="PTHR28242:SF52">
    <property type="entry name" value="PHOSPHORELAY INTERMEDIATE PROTEIN YPD1"/>
    <property type="match status" value="1"/>
</dbReference>
<name>M7DDX3_9GAMM</name>
<dbReference type="OrthoDB" id="9131849at2"/>
<dbReference type="Pfam" id="PF01627">
    <property type="entry name" value="Hpt"/>
    <property type="match status" value="1"/>
</dbReference>
<dbReference type="PROSITE" id="PS50894">
    <property type="entry name" value="HPT"/>
    <property type="match status" value="1"/>
</dbReference>
<dbReference type="GO" id="GO:0005737">
    <property type="term" value="C:cytoplasm"/>
    <property type="evidence" value="ECO:0007669"/>
    <property type="project" value="TreeGrafter"/>
</dbReference>
<gene>
    <name evidence="4" type="ORF">MSNKSG1_08373</name>
</gene>
<dbReference type="SMART" id="SM00073">
    <property type="entry name" value="HPT"/>
    <property type="match status" value="1"/>
</dbReference>
<keyword evidence="5" id="KW-1185">Reference proteome</keyword>
<dbReference type="PANTHER" id="PTHR28242">
    <property type="entry name" value="PHOSPHORELAY INTERMEDIATE PROTEIN YPD1"/>
    <property type="match status" value="1"/>
</dbReference>
<dbReference type="InterPro" id="IPR045871">
    <property type="entry name" value="AHP1-5/YPD1"/>
</dbReference>
<dbReference type="EMBL" id="APAT01000015">
    <property type="protein sequence ID" value="EMP55872.1"/>
    <property type="molecule type" value="Genomic_DNA"/>
</dbReference>
<keyword evidence="1" id="KW-0902">Two-component regulatory system</keyword>
<accession>M7DDX3</accession>
<dbReference type="InterPro" id="IPR036641">
    <property type="entry name" value="HPT_dom_sf"/>
</dbReference>
<evidence type="ECO:0000256" key="1">
    <source>
        <dbReference type="ARBA" id="ARBA00023012"/>
    </source>
</evidence>
<dbReference type="PATRIC" id="fig|1288826.3.peg.1640"/>
<feature type="modified residue" description="Phosphohistidine" evidence="2">
    <location>
        <position position="58"/>
    </location>
</feature>
<dbReference type="Gene3D" id="1.20.120.160">
    <property type="entry name" value="HPT domain"/>
    <property type="match status" value="1"/>
</dbReference>
<dbReference type="GO" id="GO:0000160">
    <property type="term" value="P:phosphorelay signal transduction system"/>
    <property type="evidence" value="ECO:0007669"/>
    <property type="project" value="UniProtKB-KW"/>
</dbReference>
<organism evidence="4 5">
    <name type="scientific">Marinobacter santoriniensis NKSG1</name>
    <dbReference type="NCBI Taxonomy" id="1288826"/>
    <lineage>
        <taxon>Bacteria</taxon>
        <taxon>Pseudomonadati</taxon>
        <taxon>Pseudomonadota</taxon>
        <taxon>Gammaproteobacteria</taxon>
        <taxon>Pseudomonadales</taxon>
        <taxon>Marinobacteraceae</taxon>
        <taxon>Marinobacter</taxon>
    </lineage>
</organism>
<evidence type="ECO:0000256" key="2">
    <source>
        <dbReference type="PROSITE-ProRule" id="PRU00110"/>
    </source>
</evidence>
<dbReference type="eggNOG" id="COG2198">
    <property type="taxonomic scope" value="Bacteria"/>
</dbReference>
<dbReference type="Proteomes" id="UP000011960">
    <property type="component" value="Unassembled WGS sequence"/>
</dbReference>
<sequence>MTDKPHLDEEALAELQDVMEDEFEVLIQTYVSDSRERIAALKRALEHDDADAFAKTAHSFKGSCINIGAPRLGELCLVAEQAGKSEDLTGADAIIQGIEEEFRTVSEMLGELLVR</sequence>
<dbReference type="AlphaFoldDB" id="M7DDX3"/>